<dbReference type="AlphaFoldDB" id="A0AAW2UKV7"/>
<dbReference type="PANTHER" id="PTHR47976:SF27">
    <property type="entry name" value="RECEPTOR-LIKE SERINE_THREONINE-PROTEIN KINASE"/>
    <property type="match status" value="1"/>
</dbReference>
<reference evidence="4" key="2">
    <citation type="journal article" date="2024" name="Plant">
        <title>Genomic evolution and insights into agronomic trait innovations of Sesamum species.</title>
        <authorList>
            <person name="Miao H."/>
            <person name="Wang L."/>
            <person name="Qu L."/>
            <person name="Liu H."/>
            <person name="Sun Y."/>
            <person name="Le M."/>
            <person name="Wang Q."/>
            <person name="Wei S."/>
            <person name="Zheng Y."/>
            <person name="Lin W."/>
            <person name="Duan Y."/>
            <person name="Cao H."/>
            <person name="Xiong S."/>
            <person name="Wang X."/>
            <person name="Wei L."/>
            <person name="Li C."/>
            <person name="Ma Q."/>
            <person name="Ju M."/>
            <person name="Zhao R."/>
            <person name="Li G."/>
            <person name="Mu C."/>
            <person name="Tian Q."/>
            <person name="Mei H."/>
            <person name="Zhang T."/>
            <person name="Gao T."/>
            <person name="Zhang H."/>
        </authorList>
    </citation>
    <scope>NUCLEOTIDE SEQUENCE</scope>
    <source>
        <strain evidence="4">G02</strain>
    </source>
</reference>
<protein>
    <submittedName>
        <fullName evidence="4">LRR receptor-like protein kinase</fullName>
    </submittedName>
</protein>
<evidence type="ECO:0000256" key="2">
    <source>
        <dbReference type="SAM" id="SignalP"/>
    </source>
</evidence>
<dbReference type="InterPro" id="IPR011009">
    <property type="entry name" value="Kinase-like_dom_sf"/>
</dbReference>
<accession>A0AAW2UKV7</accession>
<dbReference type="Gene3D" id="3.30.200.20">
    <property type="entry name" value="Phosphorylase Kinase, domain 1"/>
    <property type="match status" value="1"/>
</dbReference>
<name>A0AAW2UKV7_SESRA</name>
<keyword evidence="4" id="KW-0418">Kinase</keyword>
<dbReference type="PANTHER" id="PTHR47976">
    <property type="entry name" value="G-TYPE LECTIN S-RECEPTOR-LIKE SERINE/THREONINE-PROTEIN KINASE SD2-5"/>
    <property type="match status" value="1"/>
</dbReference>
<dbReference type="Pfam" id="PF07714">
    <property type="entry name" value="PK_Tyr_Ser-Thr"/>
    <property type="match status" value="1"/>
</dbReference>
<evidence type="ECO:0000259" key="3">
    <source>
        <dbReference type="Pfam" id="PF07714"/>
    </source>
</evidence>
<evidence type="ECO:0000313" key="4">
    <source>
        <dbReference type="EMBL" id="KAL0417545.1"/>
    </source>
</evidence>
<keyword evidence="4" id="KW-0808">Transferase</keyword>
<feature type="chain" id="PRO_5043542583" evidence="2">
    <location>
        <begin position="23"/>
        <end position="214"/>
    </location>
</feature>
<feature type="signal peptide" evidence="2">
    <location>
        <begin position="1"/>
        <end position="22"/>
    </location>
</feature>
<gene>
    <name evidence="4" type="ORF">Sradi_1168000</name>
</gene>
<dbReference type="GO" id="GO:0004672">
    <property type="term" value="F:protein kinase activity"/>
    <property type="evidence" value="ECO:0007669"/>
    <property type="project" value="InterPro"/>
</dbReference>
<proteinExistence type="predicted"/>
<dbReference type="FunFam" id="3.30.200.20:FF:000521">
    <property type="entry name" value="Protein kinase superfamily protein"/>
    <property type="match status" value="1"/>
</dbReference>
<organism evidence="4">
    <name type="scientific">Sesamum radiatum</name>
    <name type="common">Black benniseed</name>
    <dbReference type="NCBI Taxonomy" id="300843"/>
    <lineage>
        <taxon>Eukaryota</taxon>
        <taxon>Viridiplantae</taxon>
        <taxon>Streptophyta</taxon>
        <taxon>Embryophyta</taxon>
        <taxon>Tracheophyta</taxon>
        <taxon>Spermatophyta</taxon>
        <taxon>Magnoliopsida</taxon>
        <taxon>eudicotyledons</taxon>
        <taxon>Gunneridae</taxon>
        <taxon>Pentapetalae</taxon>
        <taxon>asterids</taxon>
        <taxon>lamiids</taxon>
        <taxon>Lamiales</taxon>
        <taxon>Pedaliaceae</taxon>
        <taxon>Sesamum</taxon>
    </lineage>
</organism>
<keyword evidence="1 2" id="KW-0732">Signal</keyword>
<sequence length="214" mass="24493">MSNENLILKIRLLLLAWFHLRSQPGPPSLLKRFSYKDIKKATDGFKRVIQSSSLGASYKAKFQNGHLATVKEVRLSDEDDDSFYREVQLLGRLHHRHIVALCGFSSGSKRFLVFENMEEGSLKEHLSGNFAENVLHCLPIFSCLKVFLVRSSEDSLELENKATDSNWHSCCSGLFAEMVLLIPRNTQEIPSCFCCFCTSDFKQWLVRIWVSLDI</sequence>
<comment type="caution">
    <text evidence="4">The sequence shown here is derived from an EMBL/GenBank/DDBJ whole genome shotgun (WGS) entry which is preliminary data.</text>
</comment>
<reference evidence="4" key="1">
    <citation type="submission" date="2020-06" db="EMBL/GenBank/DDBJ databases">
        <authorList>
            <person name="Li T."/>
            <person name="Hu X."/>
            <person name="Zhang T."/>
            <person name="Song X."/>
            <person name="Zhang H."/>
            <person name="Dai N."/>
            <person name="Sheng W."/>
            <person name="Hou X."/>
            <person name="Wei L."/>
        </authorList>
    </citation>
    <scope>NUCLEOTIDE SEQUENCE</scope>
    <source>
        <strain evidence="4">G02</strain>
        <tissue evidence="4">Leaf</tissue>
    </source>
</reference>
<feature type="domain" description="Serine-threonine/tyrosine-protein kinase catalytic" evidence="3">
    <location>
        <begin position="56"/>
        <end position="129"/>
    </location>
</feature>
<dbReference type="EMBL" id="JACGWJ010000005">
    <property type="protein sequence ID" value="KAL0417545.1"/>
    <property type="molecule type" value="Genomic_DNA"/>
</dbReference>
<dbReference type="SUPFAM" id="SSF56112">
    <property type="entry name" value="Protein kinase-like (PK-like)"/>
    <property type="match status" value="1"/>
</dbReference>
<evidence type="ECO:0000256" key="1">
    <source>
        <dbReference type="ARBA" id="ARBA00022729"/>
    </source>
</evidence>
<keyword evidence="4" id="KW-0675">Receptor</keyword>
<dbReference type="InterPro" id="IPR001245">
    <property type="entry name" value="Ser-Thr/Tyr_kinase_cat_dom"/>
</dbReference>
<dbReference type="InterPro" id="IPR051343">
    <property type="entry name" value="G-type_lectin_kinases/EP1-like"/>
</dbReference>